<dbReference type="InterPro" id="IPR002731">
    <property type="entry name" value="ATPase_BadF"/>
</dbReference>
<dbReference type="RefSeq" id="XP_029655234.1">
    <property type="nucleotide sequence ID" value="XM_029799374.1"/>
</dbReference>
<dbReference type="PANTHER" id="PTHR12862">
    <property type="entry name" value="BADF TYPE ATPASE DOMAIN-CONTAINING PROTEIN"/>
    <property type="match status" value="1"/>
</dbReference>
<dbReference type="InterPro" id="IPR043129">
    <property type="entry name" value="ATPase_NBD"/>
</dbReference>
<dbReference type="Proteomes" id="UP000515154">
    <property type="component" value="Unplaced"/>
</dbReference>
<evidence type="ECO:0000256" key="1">
    <source>
        <dbReference type="ARBA" id="ARBA00006198"/>
    </source>
</evidence>
<accession>A0A6P7TSI1</accession>
<comment type="similarity">
    <text evidence="1">Belongs to the eukaryotic-type N-acetylglucosamine kinase family.</text>
</comment>
<evidence type="ECO:0000313" key="7">
    <source>
        <dbReference type="RefSeq" id="XP_029655234.1"/>
    </source>
</evidence>
<dbReference type="Pfam" id="PF01869">
    <property type="entry name" value="BcrAD_BadFG"/>
    <property type="match status" value="1"/>
</dbReference>
<dbReference type="PANTHER" id="PTHR12862:SF0">
    <property type="entry name" value="N-ACETYL-D-GLUCOSAMINE KINASE"/>
    <property type="match status" value="1"/>
</dbReference>
<evidence type="ECO:0000259" key="5">
    <source>
        <dbReference type="Pfam" id="PF01869"/>
    </source>
</evidence>
<evidence type="ECO:0000313" key="6">
    <source>
        <dbReference type="Proteomes" id="UP000515154"/>
    </source>
</evidence>
<evidence type="ECO:0000256" key="2">
    <source>
        <dbReference type="ARBA" id="ARBA00012122"/>
    </source>
</evidence>
<dbReference type="EC" id="2.7.1.59" evidence="2"/>
<dbReference type="KEGG" id="osn:115228925"/>
<keyword evidence="6" id="KW-1185">Reference proteome</keyword>
<name>A0A6P7TSI1_9MOLL</name>
<proteinExistence type="inferred from homology"/>
<organism evidence="6 7">
    <name type="scientific">Octopus sinensis</name>
    <name type="common">East Asian common octopus</name>
    <dbReference type="NCBI Taxonomy" id="2607531"/>
    <lineage>
        <taxon>Eukaryota</taxon>
        <taxon>Metazoa</taxon>
        <taxon>Spiralia</taxon>
        <taxon>Lophotrochozoa</taxon>
        <taxon>Mollusca</taxon>
        <taxon>Cephalopoda</taxon>
        <taxon>Coleoidea</taxon>
        <taxon>Octopodiformes</taxon>
        <taxon>Octopoda</taxon>
        <taxon>Incirrata</taxon>
        <taxon>Octopodidae</taxon>
        <taxon>Octopus</taxon>
    </lineage>
</organism>
<sequence length="250" mass="27201">MSLIDEALKRIKNEVNVLVVGLALAGVNTSACQEKILKICYQNYSNVAKSFTVVNDTVGSIYTATPSGTGSNCTLLTETGHQITCGGWGYILGDQGSGRMNLYFLGYFVSLKTIKTLENITNLLELFYSNFKVANIASLAKPLCDLGRDGDELVQSIFYKAGRDLALHIMAVIRKAGIESSVDIVCTGSMWKSWDLLKSGFKSGMEPTVDYRLLYLKKTAAIGAALYAAKCSSKGSLIENYDYSANFEVL</sequence>
<dbReference type="InterPro" id="IPR039758">
    <property type="entry name" value="NAGK-like"/>
</dbReference>
<gene>
    <name evidence="7" type="primary">LOC115228925</name>
</gene>
<dbReference type="Gene3D" id="3.30.420.40">
    <property type="match status" value="2"/>
</dbReference>
<evidence type="ECO:0000256" key="4">
    <source>
        <dbReference type="ARBA" id="ARBA00031123"/>
    </source>
</evidence>
<evidence type="ECO:0000256" key="3">
    <source>
        <dbReference type="ARBA" id="ARBA00014974"/>
    </source>
</evidence>
<dbReference type="GO" id="GO:0045127">
    <property type="term" value="F:N-acetylglucosamine kinase activity"/>
    <property type="evidence" value="ECO:0007669"/>
    <property type="project" value="UniProtKB-EC"/>
</dbReference>
<feature type="domain" description="ATPase BadF/BadG/BcrA/BcrD type" evidence="5">
    <location>
        <begin position="4"/>
        <end position="228"/>
    </location>
</feature>
<dbReference type="SUPFAM" id="SSF53067">
    <property type="entry name" value="Actin-like ATPase domain"/>
    <property type="match status" value="1"/>
</dbReference>
<reference evidence="7" key="1">
    <citation type="submission" date="2025-08" db="UniProtKB">
        <authorList>
            <consortium name="RefSeq"/>
        </authorList>
    </citation>
    <scope>IDENTIFICATION</scope>
</reference>
<dbReference type="AlphaFoldDB" id="A0A6P7TSI1"/>
<protein>
    <recommendedName>
        <fullName evidence="3">N-acetyl-D-glucosamine kinase</fullName>
        <ecNumber evidence="2">2.7.1.59</ecNumber>
    </recommendedName>
    <alternativeName>
        <fullName evidence="4">GlcNAc kinase</fullName>
    </alternativeName>
</protein>